<evidence type="ECO:0000256" key="1">
    <source>
        <dbReference type="PROSITE-ProRule" id="PRU00175"/>
    </source>
</evidence>
<keyword evidence="1" id="KW-0479">Metal-binding</keyword>
<name>A0A2Z6RB40_9GLOM</name>
<dbReference type="InterPro" id="IPR001841">
    <property type="entry name" value="Znf_RING"/>
</dbReference>
<keyword evidence="5" id="KW-1185">Reference proteome</keyword>
<protein>
    <recommendedName>
        <fullName evidence="3">RING-type domain-containing protein</fullName>
    </recommendedName>
</protein>
<evidence type="ECO:0000313" key="4">
    <source>
        <dbReference type="EMBL" id="GBB99160.1"/>
    </source>
</evidence>
<dbReference type="SUPFAM" id="SSF57850">
    <property type="entry name" value="RING/U-box"/>
    <property type="match status" value="1"/>
</dbReference>
<gene>
    <name evidence="4" type="ORF">RclHR1_34320002</name>
</gene>
<evidence type="ECO:0000256" key="2">
    <source>
        <dbReference type="SAM" id="MobiDB-lite"/>
    </source>
</evidence>
<evidence type="ECO:0000313" key="5">
    <source>
        <dbReference type="Proteomes" id="UP000247702"/>
    </source>
</evidence>
<feature type="region of interest" description="Disordered" evidence="2">
    <location>
        <begin position="340"/>
        <end position="370"/>
    </location>
</feature>
<sequence length="539" mass="59620">MENQASLVNTEATTTDEINTDTISNTQNIDIYEVQPGRNKALKLLALHILKHLPDDILREELDVSSIKSNEAIPDYGPCMECDIPILTEDPPRSLILNICGDMIHRTCAGKIHKDGTLLCSCGKADHSDPLLPFQYSIVDYGGREKSSIPESERPSLVNLRNLGYNILKSLEDKTVRDIDFPELGSCSECGNDILMFPLKAFSYLSCGHIFHRLCIENRLFLGTPSACPASDCGKSVDILDEAGIISNPDPRVISQSSGISPSMGTFALSSPPIQMLGIEGPVTQQDKSTLRCAKCSEDLSSSLSPLGFLRIALNLKLCPICPSTDMEPEEMEIDDDNMVTDAQESSSTQKKCTRKSTTEKSFSKKKKTSNKDDVSSMLKKLIKELLTNIPDSGEEEANAPDVSSNTGAPSQMKFLYLSDMIDQAETKNEDATRNVINRYFDFGEALYLRYKELKPSGGKDRAKALVKEEVRKQISETKFSDDALRKKMERAGKVYKLFNSIGRTKIAQIRSFPARSILNMSDSNVDHVFAGVLRAERS</sequence>
<organism evidence="4 5">
    <name type="scientific">Rhizophagus clarus</name>
    <dbReference type="NCBI Taxonomy" id="94130"/>
    <lineage>
        <taxon>Eukaryota</taxon>
        <taxon>Fungi</taxon>
        <taxon>Fungi incertae sedis</taxon>
        <taxon>Mucoromycota</taxon>
        <taxon>Glomeromycotina</taxon>
        <taxon>Glomeromycetes</taxon>
        <taxon>Glomerales</taxon>
        <taxon>Glomeraceae</taxon>
        <taxon>Rhizophagus</taxon>
    </lineage>
</organism>
<dbReference type="GO" id="GO:0008270">
    <property type="term" value="F:zinc ion binding"/>
    <property type="evidence" value="ECO:0007669"/>
    <property type="project" value="UniProtKB-KW"/>
</dbReference>
<reference evidence="4 5" key="1">
    <citation type="submission" date="2017-11" db="EMBL/GenBank/DDBJ databases">
        <title>The genome of Rhizophagus clarus HR1 reveals common genetic basis of auxotrophy among arbuscular mycorrhizal fungi.</title>
        <authorList>
            <person name="Kobayashi Y."/>
        </authorList>
    </citation>
    <scope>NUCLEOTIDE SEQUENCE [LARGE SCALE GENOMIC DNA]</scope>
    <source>
        <strain evidence="4 5">HR1</strain>
    </source>
</reference>
<comment type="caution">
    <text evidence="4">The sequence shown here is derived from an EMBL/GenBank/DDBJ whole genome shotgun (WGS) entry which is preliminary data.</text>
</comment>
<keyword evidence="1" id="KW-0862">Zinc</keyword>
<dbReference type="PROSITE" id="PS50089">
    <property type="entry name" value="ZF_RING_2"/>
    <property type="match status" value="1"/>
</dbReference>
<proteinExistence type="predicted"/>
<dbReference type="EMBL" id="BEXD01002705">
    <property type="protein sequence ID" value="GBB99160.1"/>
    <property type="molecule type" value="Genomic_DNA"/>
</dbReference>
<keyword evidence="1" id="KW-0863">Zinc-finger</keyword>
<evidence type="ECO:0000259" key="3">
    <source>
        <dbReference type="PROSITE" id="PS50089"/>
    </source>
</evidence>
<feature type="domain" description="RING-type" evidence="3">
    <location>
        <begin position="187"/>
        <end position="229"/>
    </location>
</feature>
<feature type="compositionally biased region" description="Polar residues" evidence="2">
    <location>
        <begin position="341"/>
        <end position="351"/>
    </location>
</feature>
<dbReference type="Proteomes" id="UP000247702">
    <property type="component" value="Unassembled WGS sequence"/>
</dbReference>
<accession>A0A2Z6RB40</accession>
<dbReference type="AlphaFoldDB" id="A0A2Z6RB40"/>